<evidence type="ECO:0000313" key="2">
    <source>
        <dbReference type="Proteomes" id="UP000191171"/>
    </source>
</evidence>
<organism evidence="1 2">
    <name type="scientific">Enterococcus faecium</name>
    <name type="common">Streptococcus faecium</name>
    <dbReference type="NCBI Taxonomy" id="1352"/>
    <lineage>
        <taxon>Bacteria</taxon>
        <taxon>Bacillati</taxon>
        <taxon>Bacillota</taxon>
        <taxon>Bacilli</taxon>
        <taxon>Lactobacillales</taxon>
        <taxon>Enterococcaceae</taxon>
        <taxon>Enterococcus</taxon>
    </lineage>
</organism>
<comment type="caution">
    <text evidence="1">The sequence shown here is derived from an EMBL/GenBank/DDBJ whole genome shotgun (WGS) entry which is preliminary data.</text>
</comment>
<name>A0A1B5FSJ9_ENTFC</name>
<dbReference type="AlphaFoldDB" id="A0A1B5FSJ9"/>
<proteinExistence type="predicted"/>
<gene>
    <name evidence="1" type="ORF">B1P95_08685</name>
</gene>
<evidence type="ECO:0000313" key="1">
    <source>
        <dbReference type="EMBL" id="OOL82519.1"/>
    </source>
</evidence>
<protein>
    <submittedName>
        <fullName evidence="1">Uncharacterized protein</fullName>
    </submittedName>
</protein>
<dbReference type="Proteomes" id="UP000191171">
    <property type="component" value="Unassembled WGS sequence"/>
</dbReference>
<sequence>MNCGTAIVITTSFLDQCKKRQRKEKFRGFLYLFIWLDIKSKQMNRSAY</sequence>
<accession>A0A1B5FSJ9</accession>
<dbReference type="EMBL" id="MVGJ01000042">
    <property type="protein sequence ID" value="OOL82519.1"/>
    <property type="molecule type" value="Genomic_DNA"/>
</dbReference>
<reference evidence="1 2" key="1">
    <citation type="submission" date="2017-02" db="EMBL/GenBank/DDBJ databases">
        <title>Clonality and virulence of isolates of VRE in Hematopoietic Stem Cell Transplanted (HSCT) patients.</title>
        <authorList>
            <person name="Marchi A.P."/>
            <person name="Martins R.C."/>
            <person name="Marie S.K."/>
            <person name="Levin A.S."/>
            <person name="Costa S.F."/>
        </authorList>
    </citation>
    <scope>NUCLEOTIDE SEQUENCE [LARGE SCALE GENOMIC DNA]</scope>
    <source>
        <strain evidence="1 2">LIM1759</strain>
    </source>
</reference>